<dbReference type="AlphaFoldDB" id="A0A4Q9M3E1"/>
<evidence type="ECO:0000313" key="2">
    <source>
        <dbReference type="EMBL" id="TBU21265.1"/>
    </source>
</evidence>
<protein>
    <submittedName>
        <fullName evidence="2">Uncharacterized protein</fullName>
    </submittedName>
</protein>
<accession>A0A4Q9M3E1</accession>
<feature type="compositionally biased region" description="Basic and acidic residues" evidence="1">
    <location>
        <begin position="134"/>
        <end position="156"/>
    </location>
</feature>
<sequence length="202" mass="22861">MLCRIYRKSDQIRNFTSQWACPWWESVTDSTGAQLRRGKYMLWDPTKRFEIRSFRPVSLLSDVNAVPRLVYTCDGLGNGSRCVRRTRTTSSCLFPKLESPYGSGYLSGVADAWRDLEMSESGNSRRATIPEGKTANENENQHSDDALGSRAHEARRAPRRPSHRADVSRQASADTATVTFRAKIQGSRFKRPAVFVTRRVVA</sequence>
<reference evidence="2" key="1">
    <citation type="submission" date="2019-01" db="EMBL/GenBank/DDBJ databases">
        <title>Draft genome sequences of three monokaryotic isolates of the white-rot basidiomycete fungus Dichomitus squalens.</title>
        <authorList>
            <consortium name="DOE Joint Genome Institute"/>
            <person name="Lopez S.C."/>
            <person name="Andreopoulos B."/>
            <person name="Pangilinan J."/>
            <person name="Lipzen A."/>
            <person name="Riley R."/>
            <person name="Ahrendt S."/>
            <person name="Ng V."/>
            <person name="Barry K."/>
            <person name="Daum C."/>
            <person name="Grigoriev I.V."/>
            <person name="Hilden K.S."/>
            <person name="Makela M.R."/>
            <person name="de Vries R.P."/>
        </authorList>
    </citation>
    <scope>NUCLEOTIDE SEQUENCE [LARGE SCALE GENOMIC DNA]</scope>
    <source>
        <strain evidence="2">OM18370.1</strain>
    </source>
</reference>
<proteinExistence type="predicted"/>
<dbReference type="EMBL" id="ML143639">
    <property type="protein sequence ID" value="TBU21265.1"/>
    <property type="molecule type" value="Genomic_DNA"/>
</dbReference>
<organism evidence="2">
    <name type="scientific">Dichomitus squalens</name>
    <dbReference type="NCBI Taxonomy" id="114155"/>
    <lineage>
        <taxon>Eukaryota</taxon>
        <taxon>Fungi</taxon>
        <taxon>Dikarya</taxon>
        <taxon>Basidiomycota</taxon>
        <taxon>Agaricomycotina</taxon>
        <taxon>Agaricomycetes</taxon>
        <taxon>Polyporales</taxon>
        <taxon>Polyporaceae</taxon>
        <taxon>Dichomitus</taxon>
    </lineage>
</organism>
<dbReference type="Proteomes" id="UP000292957">
    <property type="component" value="Unassembled WGS sequence"/>
</dbReference>
<evidence type="ECO:0000256" key="1">
    <source>
        <dbReference type="SAM" id="MobiDB-lite"/>
    </source>
</evidence>
<gene>
    <name evidence="2" type="ORF">BD311DRAFT_257427</name>
</gene>
<feature type="region of interest" description="Disordered" evidence="1">
    <location>
        <begin position="121"/>
        <end position="175"/>
    </location>
</feature>
<name>A0A4Q9M3E1_9APHY</name>